<evidence type="ECO:0000313" key="3">
    <source>
        <dbReference type="Proteomes" id="UP000276980"/>
    </source>
</evidence>
<reference evidence="2 3" key="1">
    <citation type="submission" date="2017-06" db="EMBL/GenBank/DDBJ databases">
        <title>Complete Genome Sequence of the Carbazole-Degrading Bacterium Acinetobacter johnsonii IC001.</title>
        <authorList>
            <person name="Vejarano F."/>
            <person name="Suzuki-Minakuchi C."/>
            <person name="Ohtsubo Y."/>
            <person name="Tsuda M."/>
            <person name="Okada K."/>
            <person name="Nojiri H."/>
        </authorList>
    </citation>
    <scope>NUCLEOTIDE SEQUENCE [LARGE SCALE GENOMIC DNA]</scope>
    <source>
        <strain evidence="2 3">IC001</strain>
    </source>
</reference>
<dbReference type="RefSeq" id="WP_126034916.1">
    <property type="nucleotide sequence ID" value="NZ_CP022298.1"/>
</dbReference>
<protein>
    <submittedName>
        <fullName evidence="2">Uncharacterized protein</fullName>
    </submittedName>
</protein>
<organism evidence="2 3">
    <name type="scientific">Acinetobacter johnsonii</name>
    <dbReference type="NCBI Taxonomy" id="40214"/>
    <lineage>
        <taxon>Bacteria</taxon>
        <taxon>Pseudomonadati</taxon>
        <taxon>Pseudomonadota</taxon>
        <taxon>Gammaproteobacteria</taxon>
        <taxon>Moraxellales</taxon>
        <taxon>Moraxellaceae</taxon>
        <taxon>Acinetobacter</taxon>
    </lineage>
</organism>
<accession>A0A3Q8XC27</accession>
<dbReference type="Proteomes" id="UP000276980">
    <property type="component" value="Chromosome"/>
</dbReference>
<evidence type="ECO:0000256" key="1">
    <source>
        <dbReference type="SAM" id="Phobius"/>
    </source>
</evidence>
<feature type="transmembrane region" description="Helical" evidence="1">
    <location>
        <begin position="60"/>
        <end position="80"/>
    </location>
</feature>
<keyword evidence="1" id="KW-0472">Membrane</keyword>
<dbReference type="AlphaFoldDB" id="A0A3Q8XC27"/>
<gene>
    <name evidence="2" type="ORF">CFH90_01095</name>
</gene>
<sequence length="106" mass="11543">MKTNQSFGQPPAICPFCHSPHTQLIQTHQLTTQPNSTSIVAFSPMALANIGMQISKRMNLPPMLGGLTGLVVGGVVLLFLNHQKPINVLQYQCAQCQETFEMHGPS</sequence>
<evidence type="ECO:0000313" key="2">
    <source>
        <dbReference type="EMBL" id="AZN62716.1"/>
    </source>
</evidence>
<keyword evidence="1" id="KW-0812">Transmembrane</keyword>
<keyword evidence="1" id="KW-1133">Transmembrane helix</keyword>
<proteinExistence type="predicted"/>
<name>A0A3Q8XC27_ACIJO</name>
<dbReference type="EMBL" id="CP022298">
    <property type="protein sequence ID" value="AZN62716.1"/>
    <property type="molecule type" value="Genomic_DNA"/>
</dbReference>